<accession>A0A1H8PLE5</accession>
<organism evidence="1 2">
    <name type="scientific">Actinacidiphila rubida</name>
    <dbReference type="NCBI Taxonomy" id="310780"/>
    <lineage>
        <taxon>Bacteria</taxon>
        <taxon>Bacillati</taxon>
        <taxon>Actinomycetota</taxon>
        <taxon>Actinomycetes</taxon>
        <taxon>Kitasatosporales</taxon>
        <taxon>Streptomycetaceae</taxon>
        <taxon>Actinacidiphila</taxon>
    </lineage>
</organism>
<proteinExistence type="predicted"/>
<dbReference type="RefSeq" id="WP_107451722.1">
    <property type="nucleotide sequence ID" value="NZ_FODD01000026.1"/>
</dbReference>
<evidence type="ECO:0000313" key="1">
    <source>
        <dbReference type="EMBL" id="SEO42725.1"/>
    </source>
</evidence>
<name>A0A1H8PLE5_9ACTN</name>
<dbReference type="SUPFAM" id="SSF47598">
    <property type="entry name" value="Ribbon-helix-helix"/>
    <property type="match status" value="1"/>
</dbReference>
<dbReference type="EMBL" id="FODD01000026">
    <property type="protein sequence ID" value="SEO42725.1"/>
    <property type="molecule type" value="Genomic_DNA"/>
</dbReference>
<dbReference type="InterPro" id="IPR053842">
    <property type="entry name" value="NikA-like"/>
</dbReference>
<dbReference type="GO" id="GO:0006355">
    <property type="term" value="P:regulation of DNA-templated transcription"/>
    <property type="evidence" value="ECO:0007669"/>
    <property type="project" value="InterPro"/>
</dbReference>
<protein>
    <submittedName>
        <fullName evidence="1">HicB family protein</fullName>
    </submittedName>
</protein>
<dbReference type="Proteomes" id="UP000181951">
    <property type="component" value="Unassembled WGS sequence"/>
</dbReference>
<dbReference type="AlphaFoldDB" id="A0A1H8PLE5"/>
<sequence>MTELVRTLWVRVTQDERESLRAAAKAEGVSVNRYVRRLLNLPPRGPESH</sequence>
<dbReference type="Pfam" id="PF21983">
    <property type="entry name" value="NikA-like"/>
    <property type="match status" value="1"/>
</dbReference>
<keyword evidence="2" id="KW-1185">Reference proteome</keyword>
<reference evidence="1 2" key="1">
    <citation type="submission" date="2016-10" db="EMBL/GenBank/DDBJ databases">
        <authorList>
            <person name="de Groot N.N."/>
        </authorList>
    </citation>
    <scope>NUCLEOTIDE SEQUENCE [LARGE SCALE GENOMIC DNA]</scope>
    <source>
        <strain evidence="1 2">CGMCC 4.2026</strain>
    </source>
</reference>
<evidence type="ECO:0000313" key="2">
    <source>
        <dbReference type="Proteomes" id="UP000181951"/>
    </source>
</evidence>
<dbReference type="InterPro" id="IPR010985">
    <property type="entry name" value="Ribbon_hlx_hlx"/>
</dbReference>
<gene>
    <name evidence="1" type="ORF">SAMN05216267_102632</name>
</gene>